<dbReference type="PANTHER" id="PTHR10489:SF735">
    <property type="entry name" value="C-C CHEMOKINE RECEPTOR TYPE 10"/>
    <property type="match status" value="1"/>
</dbReference>
<dbReference type="InterPro" id="IPR017452">
    <property type="entry name" value="GPCR_Rhodpsn_7TM"/>
</dbReference>
<dbReference type="Proteomes" id="UP001460270">
    <property type="component" value="Unassembled WGS sequence"/>
</dbReference>
<keyword evidence="2 8" id="KW-0812">Transmembrane</keyword>
<evidence type="ECO:0000313" key="13">
    <source>
        <dbReference type="Proteomes" id="UP001460270"/>
    </source>
</evidence>
<name>A0AAW0PBQ7_9GOBI</name>
<dbReference type="PROSITE" id="PS00237">
    <property type="entry name" value="G_PROTEIN_RECEP_F1_1"/>
    <property type="match status" value="1"/>
</dbReference>
<reference evidence="13" key="1">
    <citation type="submission" date="2024-04" db="EMBL/GenBank/DDBJ databases">
        <title>Salinicola lusitanus LLJ914,a marine bacterium isolated from the Okinawa Trough.</title>
        <authorList>
            <person name="Li J."/>
        </authorList>
    </citation>
    <scope>NUCLEOTIDE SEQUENCE [LARGE SCALE GENOMIC DNA]</scope>
</reference>
<dbReference type="PANTHER" id="PTHR10489">
    <property type="entry name" value="CELL ADHESION MOLECULE"/>
    <property type="match status" value="1"/>
</dbReference>
<dbReference type="InterPro" id="IPR000276">
    <property type="entry name" value="GPCR_Rhodpsn"/>
</dbReference>
<feature type="transmembrane region" description="Helical" evidence="10">
    <location>
        <begin position="303"/>
        <end position="321"/>
    </location>
</feature>
<evidence type="ECO:0000256" key="5">
    <source>
        <dbReference type="ARBA" id="ARBA00023136"/>
    </source>
</evidence>
<evidence type="ECO:0000256" key="9">
    <source>
        <dbReference type="SAM" id="MobiDB-lite"/>
    </source>
</evidence>
<feature type="compositionally biased region" description="Polar residues" evidence="9">
    <location>
        <begin position="358"/>
        <end position="375"/>
    </location>
</feature>
<feature type="transmembrane region" description="Helical" evidence="10">
    <location>
        <begin position="119"/>
        <end position="147"/>
    </location>
</feature>
<dbReference type="Pfam" id="PF00001">
    <property type="entry name" value="7tm_1"/>
    <property type="match status" value="1"/>
</dbReference>
<comment type="subcellular location">
    <subcellularLocation>
        <location evidence="1">Membrane</location>
    </subcellularLocation>
</comment>
<dbReference type="GO" id="GO:0019722">
    <property type="term" value="P:calcium-mediated signaling"/>
    <property type="evidence" value="ECO:0007669"/>
    <property type="project" value="TreeGrafter"/>
</dbReference>
<evidence type="ECO:0000313" key="12">
    <source>
        <dbReference type="EMBL" id="KAK7919452.1"/>
    </source>
</evidence>
<feature type="region of interest" description="Disordered" evidence="9">
    <location>
        <begin position="350"/>
        <end position="386"/>
    </location>
</feature>
<dbReference type="AlphaFoldDB" id="A0AAW0PBQ7"/>
<accession>A0AAW0PBQ7</accession>
<sequence>MDFLIPTATTTMTYIEDFTLSNFIDDDYNDSTTDPFDPGMDWCDAEDQILTIKVFQSSFFCLIFLTGIVGNCLVIATFSLYRRFRLRSMTDVFLFHLALADLLLLLTLPLQAIETQLEWIFGIFLCRVTRAFYAINTYSGLMLLACISVDRYMVVAKAQEMLRLRRQILTGGKVAAFFVWLIAVLLSYPEIKYSGVLTVGDKRFCRLEVGGMVKELTYVAIIAIFSLSLLVMVTCYSLIAKVLWEGRTLNRGRQWHRQRTLKLMVSLVVVFVLFQLPYTVVLMHKMAGSFCGPVLEYVTCTLAYMRCCLNPILYALVAVRFRNDVLKLVRDCGCSCGAKTIIHTVSSTSMSPPLAISTPCSPTSPDRSTNSTNDSTKFKFPSSKFL</sequence>
<keyword evidence="6 8" id="KW-0675">Receptor</keyword>
<dbReference type="GO" id="GO:0006955">
    <property type="term" value="P:immune response"/>
    <property type="evidence" value="ECO:0007669"/>
    <property type="project" value="TreeGrafter"/>
</dbReference>
<evidence type="ECO:0000256" key="3">
    <source>
        <dbReference type="ARBA" id="ARBA00022989"/>
    </source>
</evidence>
<dbReference type="Gene3D" id="1.20.1070.10">
    <property type="entry name" value="Rhodopsin 7-helix transmembrane proteins"/>
    <property type="match status" value="1"/>
</dbReference>
<dbReference type="GO" id="GO:0009897">
    <property type="term" value="C:external side of plasma membrane"/>
    <property type="evidence" value="ECO:0007669"/>
    <property type="project" value="TreeGrafter"/>
</dbReference>
<keyword evidence="13" id="KW-1185">Reference proteome</keyword>
<feature type="transmembrane region" description="Helical" evidence="10">
    <location>
        <begin position="216"/>
        <end position="239"/>
    </location>
</feature>
<evidence type="ECO:0000256" key="7">
    <source>
        <dbReference type="ARBA" id="ARBA00023224"/>
    </source>
</evidence>
<dbReference type="GO" id="GO:0060326">
    <property type="term" value="P:cell chemotaxis"/>
    <property type="evidence" value="ECO:0007669"/>
    <property type="project" value="TreeGrafter"/>
</dbReference>
<dbReference type="GO" id="GO:0016493">
    <property type="term" value="F:C-C chemokine receptor activity"/>
    <property type="evidence" value="ECO:0007669"/>
    <property type="project" value="TreeGrafter"/>
</dbReference>
<dbReference type="InterPro" id="IPR050119">
    <property type="entry name" value="CCR1-9-like"/>
</dbReference>
<dbReference type="PRINTS" id="PR00237">
    <property type="entry name" value="GPCRRHODOPSN"/>
</dbReference>
<evidence type="ECO:0000256" key="10">
    <source>
        <dbReference type="SAM" id="Phobius"/>
    </source>
</evidence>
<keyword evidence="5 10" id="KW-0472">Membrane</keyword>
<dbReference type="GO" id="GO:0007204">
    <property type="term" value="P:positive regulation of cytosolic calcium ion concentration"/>
    <property type="evidence" value="ECO:0007669"/>
    <property type="project" value="TreeGrafter"/>
</dbReference>
<feature type="transmembrane region" description="Helical" evidence="10">
    <location>
        <begin position="168"/>
        <end position="188"/>
    </location>
</feature>
<dbReference type="PROSITE" id="PS50262">
    <property type="entry name" value="G_PROTEIN_RECEP_F1_2"/>
    <property type="match status" value="1"/>
</dbReference>
<organism evidence="12 13">
    <name type="scientific">Mugilogobius chulae</name>
    <name type="common">yellowstripe goby</name>
    <dbReference type="NCBI Taxonomy" id="88201"/>
    <lineage>
        <taxon>Eukaryota</taxon>
        <taxon>Metazoa</taxon>
        <taxon>Chordata</taxon>
        <taxon>Craniata</taxon>
        <taxon>Vertebrata</taxon>
        <taxon>Euteleostomi</taxon>
        <taxon>Actinopterygii</taxon>
        <taxon>Neopterygii</taxon>
        <taxon>Teleostei</taxon>
        <taxon>Neoteleostei</taxon>
        <taxon>Acanthomorphata</taxon>
        <taxon>Gobiaria</taxon>
        <taxon>Gobiiformes</taxon>
        <taxon>Gobioidei</taxon>
        <taxon>Gobiidae</taxon>
        <taxon>Gobionellinae</taxon>
        <taxon>Mugilogobius</taxon>
    </lineage>
</organism>
<dbReference type="GO" id="GO:0019957">
    <property type="term" value="F:C-C chemokine binding"/>
    <property type="evidence" value="ECO:0007669"/>
    <property type="project" value="TreeGrafter"/>
</dbReference>
<dbReference type="SUPFAM" id="SSF81321">
    <property type="entry name" value="Family A G protein-coupled receptor-like"/>
    <property type="match status" value="1"/>
</dbReference>
<gene>
    <name evidence="12" type="ORF">WMY93_010736</name>
</gene>
<feature type="domain" description="G-protein coupled receptors family 1 profile" evidence="11">
    <location>
        <begin position="70"/>
        <end position="314"/>
    </location>
</feature>
<feature type="transmembrane region" description="Helical" evidence="10">
    <location>
        <begin position="57"/>
        <end position="81"/>
    </location>
</feature>
<keyword evidence="7 8" id="KW-0807">Transducer</keyword>
<keyword evidence="3 10" id="KW-1133">Transmembrane helix</keyword>
<feature type="transmembrane region" description="Helical" evidence="10">
    <location>
        <begin position="93"/>
        <end position="113"/>
    </location>
</feature>
<evidence type="ECO:0000259" key="11">
    <source>
        <dbReference type="PROSITE" id="PS50262"/>
    </source>
</evidence>
<feature type="transmembrane region" description="Helical" evidence="10">
    <location>
        <begin position="260"/>
        <end position="283"/>
    </location>
</feature>
<evidence type="ECO:0000256" key="4">
    <source>
        <dbReference type="ARBA" id="ARBA00023040"/>
    </source>
</evidence>
<comment type="caution">
    <text evidence="12">The sequence shown here is derived from an EMBL/GenBank/DDBJ whole genome shotgun (WGS) entry which is preliminary data.</text>
</comment>
<evidence type="ECO:0000256" key="8">
    <source>
        <dbReference type="RuleBase" id="RU000688"/>
    </source>
</evidence>
<proteinExistence type="inferred from homology"/>
<protein>
    <recommendedName>
        <fullName evidence="11">G-protein coupled receptors family 1 profile domain-containing protein</fullName>
    </recommendedName>
</protein>
<comment type="similarity">
    <text evidence="8">Belongs to the G-protein coupled receptor 1 family.</text>
</comment>
<evidence type="ECO:0000256" key="1">
    <source>
        <dbReference type="ARBA" id="ARBA00004370"/>
    </source>
</evidence>
<dbReference type="EMBL" id="JBBPFD010000007">
    <property type="protein sequence ID" value="KAK7919452.1"/>
    <property type="molecule type" value="Genomic_DNA"/>
</dbReference>
<keyword evidence="4 8" id="KW-0297">G-protein coupled receptor</keyword>
<evidence type="ECO:0000256" key="6">
    <source>
        <dbReference type="ARBA" id="ARBA00023170"/>
    </source>
</evidence>
<evidence type="ECO:0000256" key="2">
    <source>
        <dbReference type="ARBA" id="ARBA00022692"/>
    </source>
</evidence>